<reference evidence="2" key="1">
    <citation type="submission" date="2023-10" db="EMBL/GenBank/DDBJ databases">
        <authorList>
            <person name="Chen Y."/>
            <person name="Shah S."/>
            <person name="Dougan E. K."/>
            <person name="Thang M."/>
            <person name="Chan C."/>
        </authorList>
    </citation>
    <scope>NUCLEOTIDE SEQUENCE [LARGE SCALE GENOMIC DNA]</scope>
</reference>
<proteinExistence type="predicted"/>
<evidence type="ECO:0000313" key="3">
    <source>
        <dbReference type="Proteomes" id="UP001189429"/>
    </source>
</evidence>
<name>A0ABN9RUB1_9DINO</name>
<organism evidence="2 3">
    <name type="scientific">Prorocentrum cordatum</name>
    <dbReference type="NCBI Taxonomy" id="2364126"/>
    <lineage>
        <taxon>Eukaryota</taxon>
        <taxon>Sar</taxon>
        <taxon>Alveolata</taxon>
        <taxon>Dinophyceae</taxon>
        <taxon>Prorocentrales</taxon>
        <taxon>Prorocentraceae</taxon>
        <taxon>Prorocentrum</taxon>
    </lineage>
</organism>
<feature type="compositionally biased region" description="Basic and acidic residues" evidence="1">
    <location>
        <begin position="99"/>
        <end position="111"/>
    </location>
</feature>
<comment type="caution">
    <text evidence="2">The sequence shown here is derived from an EMBL/GenBank/DDBJ whole genome shotgun (WGS) entry which is preliminary data.</text>
</comment>
<gene>
    <name evidence="2" type="ORF">PCOR1329_LOCUS23820</name>
</gene>
<feature type="region of interest" description="Disordered" evidence="1">
    <location>
        <begin position="82"/>
        <end position="111"/>
    </location>
</feature>
<dbReference type="Proteomes" id="UP001189429">
    <property type="component" value="Unassembled WGS sequence"/>
</dbReference>
<dbReference type="EMBL" id="CAUYUJ010008114">
    <property type="protein sequence ID" value="CAK0822926.1"/>
    <property type="molecule type" value="Genomic_DNA"/>
</dbReference>
<sequence>MGASIGLHDGCGCLDRKRAAESALTGLVLTEADRDKISKISQEIGRAVEEKRAALARCDRLDKENLALREANARLEEALAAASGTPRGCQGGTSSPRCPDGHRQPELVPER</sequence>
<evidence type="ECO:0000256" key="1">
    <source>
        <dbReference type="SAM" id="MobiDB-lite"/>
    </source>
</evidence>
<evidence type="ECO:0000313" key="2">
    <source>
        <dbReference type="EMBL" id="CAK0822926.1"/>
    </source>
</evidence>
<accession>A0ABN9RUB1</accession>
<keyword evidence="3" id="KW-1185">Reference proteome</keyword>
<protein>
    <submittedName>
        <fullName evidence="2">Uncharacterized protein</fullName>
    </submittedName>
</protein>